<evidence type="ECO:0000313" key="2">
    <source>
        <dbReference type="Proteomes" id="UP000254633"/>
    </source>
</evidence>
<proteinExistence type="predicted"/>
<name>A0A379TUC5_SALDZ</name>
<organism evidence="1 2">
    <name type="scientific">Salmonella diarizonae</name>
    <dbReference type="NCBI Taxonomy" id="59204"/>
    <lineage>
        <taxon>Bacteria</taxon>
        <taxon>Pseudomonadati</taxon>
        <taxon>Pseudomonadota</taxon>
        <taxon>Gammaproteobacteria</taxon>
        <taxon>Enterobacterales</taxon>
        <taxon>Enterobacteriaceae</taxon>
        <taxon>Salmonella</taxon>
    </lineage>
</organism>
<evidence type="ECO:0000313" key="1">
    <source>
        <dbReference type="EMBL" id="SUG54227.1"/>
    </source>
</evidence>
<dbReference type="EMBL" id="UGXH01000003">
    <property type="protein sequence ID" value="SUG54227.1"/>
    <property type="molecule type" value="Genomic_DNA"/>
</dbReference>
<protein>
    <submittedName>
        <fullName evidence="1">Uncharacterized protein</fullName>
    </submittedName>
</protein>
<accession>A0A379TUC5</accession>
<sequence>MSSTQVTMTDDNRSGDERNAEYLIRHQKVTPPALPVAQIRRFPATLPGADRWCLPRP</sequence>
<dbReference type="Proteomes" id="UP000254633">
    <property type="component" value="Unassembled WGS sequence"/>
</dbReference>
<gene>
    <name evidence="1" type="ORF">NCTC10060_01309</name>
</gene>
<dbReference type="AlphaFoldDB" id="A0A379TUC5"/>
<reference evidence="1 2" key="1">
    <citation type="submission" date="2018-06" db="EMBL/GenBank/DDBJ databases">
        <authorList>
            <consortium name="Pathogen Informatics"/>
            <person name="Doyle S."/>
        </authorList>
    </citation>
    <scope>NUCLEOTIDE SEQUENCE [LARGE SCALE GENOMIC DNA]</scope>
    <source>
        <strain evidence="1 2">NCTC10060</strain>
    </source>
</reference>